<dbReference type="Proteomes" id="UP000887576">
    <property type="component" value="Unplaced"/>
</dbReference>
<evidence type="ECO:0000313" key="1">
    <source>
        <dbReference type="Proteomes" id="UP000887576"/>
    </source>
</evidence>
<accession>A0AC34Q830</accession>
<organism evidence="1 2">
    <name type="scientific">Panagrolaimus sp. JU765</name>
    <dbReference type="NCBI Taxonomy" id="591449"/>
    <lineage>
        <taxon>Eukaryota</taxon>
        <taxon>Metazoa</taxon>
        <taxon>Ecdysozoa</taxon>
        <taxon>Nematoda</taxon>
        <taxon>Chromadorea</taxon>
        <taxon>Rhabditida</taxon>
        <taxon>Tylenchina</taxon>
        <taxon>Panagrolaimomorpha</taxon>
        <taxon>Panagrolaimoidea</taxon>
        <taxon>Panagrolaimidae</taxon>
        <taxon>Panagrolaimus</taxon>
    </lineage>
</organism>
<evidence type="ECO:0000313" key="2">
    <source>
        <dbReference type="WBParaSite" id="JU765_v2.g13865.t1"/>
    </source>
</evidence>
<sequence length="379" mass="44754">MSVPNDGKTAVEHASTAKKVMKQLKSELRDCEPDDLDSEDVVKLRRRFVHECEKAMEDSTFLSNMYELLWANAFYATVHVYRSAWKLNNGLRLKEKEDLIEFVKKTEKYLRNLQKTYPELNYQIFLNIGDLYRYCADITKSEEHLKTAIKYYGRALIVKPDEGHPFNQVGVMYRVQNPWKAAIMFLRGATALNPYKAAEDNFLLLKQTGFSNDWKELTWDYVYGMFEPFNRIVLDNFKTSWLNKLRSEFENDKPDIEKAYDSFGFVLLGSVLAIIDDQRSGNGERTRYLVHSLCEDYKYLVKEVGDIKRRSPTETRMKHRIKELKMRRRKKKTEEDSSDEEYKLFDSDNDDDEKDEEGDTKQEKDMILPLLAMIIDWFT</sequence>
<reference evidence="2" key="1">
    <citation type="submission" date="2022-11" db="UniProtKB">
        <authorList>
            <consortium name="WormBaseParasite"/>
        </authorList>
    </citation>
    <scope>IDENTIFICATION</scope>
</reference>
<proteinExistence type="predicted"/>
<dbReference type="WBParaSite" id="JU765_v2.g13865.t1">
    <property type="protein sequence ID" value="JU765_v2.g13865.t1"/>
    <property type="gene ID" value="JU765_v2.g13865"/>
</dbReference>
<name>A0AC34Q830_9BILA</name>
<protein>
    <submittedName>
        <fullName evidence="2">DNA/RNA-binding domain-containing protein</fullName>
    </submittedName>
</protein>